<evidence type="ECO:0000256" key="2">
    <source>
        <dbReference type="ARBA" id="ARBA00022747"/>
    </source>
</evidence>
<keyword evidence="8" id="KW-1185">Reference proteome</keyword>
<keyword evidence="5" id="KW-0175">Coiled coil</keyword>
<dbReference type="PANTHER" id="PTHR43140">
    <property type="entry name" value="TYPE-1 RESTRICTION ENZYME ECOKI SPECIFICITY PROTEIN"/>
    <property type="match status" value="1"/>
</dbReference>
<name>A0A7H8Q7U8_9BACL</name>
<dbReference type="AlphaFoldDB" id="A0A7H8Q7U8"/>
<comment type="subunit">
    <text evidence="4">The methyltransferase is composed of M and S polypeptides.</text>
</comment>
<dbReference type="REBASE" id="441554">
    <property type="entry name" value="S.Pgl7660ORF5250P"/>
</dbReference>
<dbReference type="RefSeq" id="WP_176294171.1">
    <property type="nucleotide sequence ID" value="NZ_CP051177.1"/>
</dbReference>
<gene>
    <name evidence="7" type="ORF">HF394_05245</name>
</gene>
<feature type="domain" description="Type I restriction modification DNA specificity" evidence="6">
    <location>
        <begin position="68"/>
        <end position="246"/>
    </location>
</feature>
<proteinExistence type="inferred from homology"/>
<keyword evidence="7" id="KW-0255">Endonuclease</keyword>
<organism evidence="7 8">
    <name type="scientific">Planococcus glaciei</name>
    <dbReference type="NCBI Taxonomy" id="459472"/>
    <lineage>
        <taxon>Bacteria</taxon>
        <taxon>Bacillati</taxon>
        <taxon>Bacillota</taxon>
        <taxon>Bacilli</taxon>
        <taxon>Bacillales</taxon>
        <taxon>Caryophanaceae</taxon>
        <taxon>Planococcus</taxon>
    </lineage>
</organism>
<keyword evidence="2" id="KW-0680">Restriction system</keyword>
<dbReference type="EMBL" id="CP051177">
    <property type="protein sequence ID" value="QKX50036.1"/>
    <property type="molecule type" value="Genomic_DNA"/>
</dbReference>
<evidence type="ECO:0000313" key="7">
    <source>
        <dbReference type="EMBL" id="QKX50036.1"/>
    </source>
</evidence>
<evidence type="ECO:0000256" key="5">
    <source>
        <dbReference type="SAM" id="Coils"/>
    </source>
</evidence>
<dbReference type="GO" id="GO:0003677">
    <property type="term" value="F:DNA binding"/>
    <property type="evidence" value="ECO:0007669"/>
    <property type="project" value="UniProtKB-KW"/>
</dbReference>
<comment type="similarity">
    <text evidence="1">Belongs to the type-I restriction system S methylase family.</text>
</comment>
<accession>A0A7H8Q7U8</accession>
<dbReference type="Proteomes" id="UP000509222">
    <property type="component" value="Chromosome"/>
</dbReference>
<dbReference type="GO" id="GO:0009307">
    <property type="term" value="P:DNA restriction-modification system"/>
    <property type="evidence" value="ECO:0007669"/>
    <property type="project" value="UniProtKB-KW"/>
</dbReference>
<dbReference type="InterPro" id="IPR000055">
    <property type="entry name" value="Restrct_endonuc_typeI_TRD"/>
</dbReference>
<dbReference type="PANTHER" id="PTHR43140:SF1">
    <property type="entry name" value="TYPE I RESTRICTION ENZYME ECOKI SPECIFICITY SUBUNIT"/>
    <property type="match status" value="1"/>
</dbReference>
<feature type="domain" description="Type I restriction modification DNA specificity" evidence="6">
    <location>
        <begin position="324"/>
        <end position="495"/>
    </location>
</feature>
<reference evidence="8" key="1">
    <citation type="submission" date="2020-06" db="EMBL/GenBank/DDBJ databases">
        <title>Isolation of Planomicrobium glaciei.</title>
        <authorList>
            <person name="Malisova L."/>
            <person name="Safrankova R."/>
            <person name="Jakubu V."/>
            <person name="Spanelova P."/>
        </authorList>
    </citation>
    <scope>NUCLEOTIDE SEQUENCE [LARGE SCALE GENOMIC DNA]</scope>
    <source>
        <strain evidence="8">NRL-ATB46093</strain>
    </source>
</reference>
<protein>
    <submittedName>
        <fullName evidence="7">Restriction endonuclease subunit S</fullName>
    </submittedName>
</protein>
<dbReference type="GO" id="GO:0004519">
    <property type="term" value="F:endonuclease activity"/>
    <property type="evidence" value="ECO:0007669"/>
    <property type="project" value="UniProtKB-KW"/>
</dbReference>
<dbReference type="InterPro" id="IPR051212">
    <property type="entry name" value="Type-I_RE_S_subunit"/>
</dbReference>
<sequence>MNAQQLKNSILQFAMQGELVEQIPSEEPVKDLLKKIREEKDQLIKDKKIKKEQPYSPVTPEEVLFDIPETWQWVRLSEISTYIQRGKSPKYSDEEKIPVISQKCVQWSGFSILPAKFIDPESLDKYEKIRFLQDGDILWNSTGLGTVGRVAIYEEKRNPYLYAVADSHVTIVRCSKNIFFEYVNYYLSSFYIQSRILELTSGTTKQKELNTSTVKNILVPLPPVKEQQRIVTKIKVLESEIDRYGELYELNKTIESKFPVSIEKSILQYAMQGKLIEQNANHEPVSELLEKIKEEKEELQKNKIIKKEKAQDPINEEELPFKIPDSWRWVRLNDICTYIQRGKSPQYSVKEEIPVISQKCVQWNGFTIEPARFIDPLSFDKYEKIRHLQDGDILWNSTGLGTVGRVAVYKNELNPFSAGVVDSHVTIVRCSSLLSYKFVYYYLSSFYIQSKILELTSGTTKQRELNTSTVKSVLIPLPPVEEQIRIILKIEELLDITKELQV</sequence>
<keyword evidence="7" id="KW-0378">Hydrolase</keyword>
<evidence type="ECO:0000259" key="6">
    <source>
        <dbReference type="Pfam" id="PF01420"/>
    </source>
</evidence>
<keyword evidence="7" id="KW-0540">Nuclease</keyword>
<dbReference type="Gene3D" id="3.90.220.20">
    <property type="entry name" value="DNA methylase specificity domains"/>
    <property type="match status" value="2"/>
</dbReference>
<dbReference type="SUPFAM" id="SSF116734">
    <property type="entry name" value="DNA methylase specificity domain"/>
    <property type="match status" value="2"/>
</dbReference>
<dbReference type="Pfam" id="PF01420">
    <property type="entry name" value="Methylase_S"/>
    <property type="match status" value="2"/>
</dbReference>
<keyword evidence="3" id="KW-0238">DNA-binding</keyword>
<evidence type="ECO:0000313" key="8">
    <source>
        <dbReference type="Proteomes" id="UP000509222"/>
    </source>
</evidence>
<feature type="coiled-coil region" evidence="5">
    <location>
        <begin position="282"/>
        <end position="309"/>
    </location>
</feature>
<evidence type="ECO:0000256" key="1">
    <source>
        <dbReference type="ARBA" id="ARBA00010923"/>
    </source>
</evidence>
<dbReference type="InterPro" id="IPR044946">
    <property type="entry name" value="Restrct_endonuc_typeI_TRD_sf"/>
</dbReference>
<evidence type="ECO:0000256" key="3">
    <source>
        <dbReference type="ARBA" id="ARBA00023125"/>
    </source>
</evidence>
<evidence type="ECO:0000256" key="4">
    <source>
        <dbReference type="ARBA" id="ARBA00038652"/>
    </source>
</evidence>